<reference evidence="1 2" key="1">
    <citation type="submission" date="2024-08" db="EMBL/GenBank/DDBJ databases">
        <authorList>
            <person name="Cucini C."/>
            <person name="Frati F."/>
        </authorList>
    </citation>
    <scope>NUCLEOTIDE SEQUENCE [LARGE SCALE GENOMIC DNA]</scope>
</reference>
<proteinExistence type="predicted"/>
<evidence type="ECO:0000313" key="2">
    <source>
        <dbReference type="Proteomes" id="UP001642540"/>
    </source>
</evidence>
<organism evidence="1 2">
    <name type="scientific">Orchesella dallaii</name>
    <dbReference type="NCBI Taxonomy" id="48710"/>
    <lineage>
        <taxon>Eukaryota</taxon>
        <taxon>Metazoa</taxon>
        <taxon>Ecdysozoa</taxon>
        <taxon>Arthropoda</taxon>
        <taxon>Hexapoda</taxon>
        <taxon>Collembola</taxon>
        <taxon>Entomobryomorpha</taxon>
        <taxon>Entomobryoidea</taxon>
        <taxon>Orchesellidae</taxon>
        <taxon>Orchesellinae</taxon>
        <taxon>Orchesella</taxon>
    </lineage>
</organism>
<gene>
    <name evidence="1" type="ORF">ODALV1_LOCUS23917</name>
</gene>
<dbReference type="EMBL" id="CAXLJM020000085">
    <property type="protein sequence ID" value="CAL8130855.1"/>
    <property type="molecule type" value="Genomic_DNA"/>
</dbReference>
<protein>
    <submittedName>
        <fullName evidence="1">Uncharacterized protein</fullName>
    </submittedName>
</protein>
<dbReference type="Proteomes" id="UP001642540">
    <property type="component" value="Unassembled WGS sequence"/>
</dbReference>
<accession>A0ABP1RMF4</accession>
<comment type="caution">
    <text evidence="1">The sequence shown here is derived from an EMBL/GenBank/DDBJ whole genome shotgun (WGS) entry which is preliminary data.</text>
</comment>
<evidence type="ECO:0000313" key="1">
    <source>
        <dbReference type="EMBL" id="CAL8130855.1"/>
    </source>
</evidence>
<dbReference type="SUPFAM" id="SSF52047">
    <property type="entry name" value="RNI-like"/>
    <property type="match status" value="1"/>
</dbReference>
<sequence>MSKNPNSLFGTDGSFPVLCWKLILKYVKEPQDISALSQVSPILKELLNESGAFFQATLQIMLKNREKLILHRATLNTCRLVCQRSKEAVDNKLLQDTFTRFPADFPSEFVFNNSENIQRFLQTFNGTSQMSSFFLSTCCLRVGDPVCFSSSIELLSKHGSHLRHVQFQFQALDIELGPQQIWGMILEQLSHLGNIESLSLTGSLEEGLNGAPPLLTRLPLLPKLKKLELSGLRARSVDGDNLSRNIICFLVTSYGNQLTDFSANETLFPGRFGVDETWNLLRNLKRFSLEMEGNETKMWNNLLGFLEVVHWPNLTELRLGYLSNVDGFISFSDELMKALENFRNSLQVLVLVGRMMEATNTPQVDGMVFPHLTKLCIGNAYYFDPDMFAVFSTRFPNVNKVELLGFVGMLELEWEAGFFVIYFPLLEEIKIKRRDDGEIVFRWKRSHSNLLI</sequence>
<keyword evidence="2" id="KW-1185">Reference proteome</keyword>
<name>A0ABP1RMF4_9HEXA</name>